<keyword evidence="2" id="KW-1185">Reference proteome</keyword>
<reference evidence="1 2" key="1">
    <citation type="submission" date="2019-02" db="EMBL/GenBank/DDBJ databases">
        <title>Deep-cultivation of Planctomycetes and their phenomic and genomic characterization uncovers novel biology.</title>
        <authorList>
            <person name="Wiegand S."/>
            <person name="Jogler M."/>
            <person name="Boedeker C."/>
            <person name="Pinto D."/>
            <person name="Vollmers J."/>
            <person name="Rivas-Marin E."/>
            <person name="Kohn T."/>
            <person name="Peeters S.H."/>
            <person name="Heuer A."/>
            <person name="Rast P."/>
            <person name="Oberbeckmann S."/>
            <person name="Bunk B."/>
            <person name="Jeske O."/>
            <person name="Meyerdierks A."/>
            <person name="Storesund J.E."/>
            <person name="Kallscheuer N."/>
            <person name="Luecker S."/>
            <person name="Lage O.M."/>
            <person name="Pohl T."/>
            <person name="Merkel B.J."/>
            <person name="Hornburger P."/>
            <person name="Mueller R.-W."/>
            <person name="Bruemmer F."/>
            <person name="Labrenz M."/>
            <person name="Spormann A.M."/>
            <person name="Op Den Camp H."/>
            <person name="Overmann J."/>
            <person name="Amann R."/>
            <person name="Jetten M.S.M."/>
            <person name="Mascher T."/>
            <person name="Medema M.H."/>
            <person name="Devos D.P."/>
            <person name="Kaster A.-K."/>
            <person name="Ovreas L."/>
            <person name="Rohde M."/>
            <person name="Galperin M.Y."/>
            <person name="Jogler C."/>
        </authorList>
    </citation>
    <scope>NUCLEOTIDE SEQUENCE [LARGE SCALE GENOMIC DNA]</scope>
    <source>
        <strain evidence="1 2">KOR34</strain>
    </source>
</reference>
<comment type="caution">
    <text evidence="1">The sequence shown here is derived from an EMBL/GenBank/DDBJ whole genome shotgun (WGS) entry which is preliminary data.</text>
</comment>
<dbReference type="AlphaFoldDB" id="A0A5C5VFP9"/>
<gene>
    <name evidence="1" type="ORF">KOR34_23760</name>
</gene>
<dbReference type="Proteomes" id="UP000316714">
    <property type="component" value="Unassembled WGS sequence"/>
</dbReference>
<evidence type="ECO:0000313" key="1">
    <source>
        <dbReference type="EMBL" id="TWT37426.1"/>
    </source>
</evidence>
<sequence>MGLGVDGDRLLCVQASARVGQGQVLAIGKAGELKSVFSNPTLLPDTIALSSNPQCDYYLVGDNGADRVVQISKSGSDEPIVRFQQQRSPSFQDISIASCSDGSLLYWSNDVEGIYRLAAGESELPDRPLVYAESRFGNAVAASPVSGKWVALLQSRLILFDGEKPASVIGYPAGERLFRGLASFVGDSLLAVAFQSGNVWAIDLESGDPLKLFNVRSDRTIGLSVGEQLDWPAADSSLSQVIVAAQ</sequence>
<dbReference type="SUPFAM" id="SSF63829">
    <property type="entry name" value="Calcium-dependent phosphotriesterase"/>
    <property type="match status" value="1"/>
</dbReference>
<proteinExistence type="predicted"/>
<organism evidence="1 2">
    <name type="scientific">Posidoniimonas corsicana</name>
    <dbReference type="NCBI Taxonomy" id="1938618"/>
    <lineage>
        <taxon>Bacteria</taxon>
        <taxon>Pseudomonadati</taxon>
        <taxon>Planctomycetota</taxon>
        <taxon>Planctomycetia</taxon>
        <taxon>Pirellulales</taxon>
        <taxon>Lacipirellulaceae</taxon>
        <taxon>Posidoniimonas</taxon>
    </lineage>
</organism>
<dbReference type="EMBL" id="SIHJ01000001">
    <property type="protein sequence ID" value="TWT37426.1"/>
    <property type="molecule type" value="Genomic_DNA"/>
</dbReference>
<name>A0A5C5VFP9_9BACT</name>
<protein>
    <submittedName>
        <fullName evidence="1">Uncharacterized protein</fullName>
    </submittedName>
</protein>
<evidence type="ECO:0000313" key="2">
    <source>
        <dbReference type="Proteomes" id="UP000316714"/>
    </source>
</evidence>
<accession>A0A5C5VFP9</accession>